<organism evidence="9 10">
    <name type="scientific">Loxostege sticticalis</name>
    <name type="common">Beet webworm moth</name>
    <dbReference type="NCBI Taxonomy" id="481309"/>
    <lineage>
        <taxon>Eukaryota</taxon>
        <taxon>Metazoa</taxon>
        <taxon>Ecdysozoa</taxon>
        <taxon>Arthropoda</taxon>
        <taxon>Hexapoda</taxon>
        <taxon>Insecta</taxon>
        <taxon>Pterygota</taxon>
        <taxon>Neoptera</taxon>
        <taxon>Endopterygota</taxon>
        <taxon>Lepidoptera</taxon>
        <taxon>Glossata</taxon>
        <taxon>Ditrysia</taxon>
        <taxon>Pyraloidea</taxon>
        <taxon>Crambidae</taxon>
        <taxon>Pyraustinae</taxon>
        <taxon>Loxostege</taxon>
    </lineage>
</organism>
<dbReference type="Pfam" id="PF13359">
    <property type="entry name" value="DDE_Tnp_4"/>
    <property type="match status" value="1"/>
</dbReference>
<comment type="caution">
    <text evidence="9">The sequence shown here is derived from an EMBL/GenBank/DDBJ whole genome shotgun (WGS) entry which is preliminary data.</text>
</comment>
<dbReference type="GO" id="GO:0005634">
    <property type="term" value="C:nucleus"/>
    <property type="evidence" value="ECO:0007669"/>
    <property type="project" value="UniProtKB-SubCell"/>
</dbReference>
<evidence type="ECO:0000313" key="9">
    <source>
        <dbReference type="EMBL" id="KAL0830011.1"/>
    </source>
</evidence>
<name>A0ABD0SW78_LOXSC</name>
<proteinExistence type="inferred from homology"/>
<comment type="similarity">
    <text evidence="3">Belongs to the HARBI1 family.</text>
</comment>
<protein>
    <recommendedName>
        <fullName evidence="8">DDE Tnp4 domain-containing protein</fullName>
    </recommendedName>
</protein>
<gene>
    <name evidence="9" type="ORF">ABMA28_003469</name>
</gene>
<evidence type="ECO:0000259" key="8">
    <source>
        <dbReference type="Pfam" id="PF13359"/>
    </source>
</evidence>
<keyword evidence="4" id="KW-0540">Nuclease</keyword>
<keyword evidence="5" id="KW-0479">Metal-binding</keyword>
<evidence type="ECO:0000256" key="6">
    <source>
        <dbReference type="ARBA" id="ARBA00022801"/>
    </source>
</evidence>
<reference evidence="9 10" key="1">
    <citation type="submission" date="2024-06" db="EMBL/GenBank/DDBJ databases">
        <title>A chromosome-level genome assembly of beet webworm, Loxostege sticticalis.</title>
        <authorList>
            <person name="Zhang Y."/>
        </authorList>
    </citation>
    <scope>NUCLEOTIDE SEQUENCE [LARGE SCALE GENOMIC DNA]</scope>
    <source>
        <strain evidence="9">AQ028</strain>
        <tissue evidence="9">Male pupae</tissue>
    </source>
</reference>
<dbReference type="Proteomes" id="UP001549921">
    <property type="component" value="Unassembled WGS sequence"/>
</dbReference>
<evidence type="ECO:0000256" key="2">
    <source>
        <dbReference type="ARBA" id="ARBA00004123"/>
    </source>
</evidence>
<feature type="domain" description="DDE Tnp4" evidence="8">
    <location>
        <begin position="112"/>
        <end position="263"/>
    </location>
</feature>
<dbReference type="EMBL" id="JBEDNZ010000014">
    <property type="protein sequence ID" value="KAL0830011.1"/>
    <property type="molecule type" value="Genomic_DNA"/>
</dbReference>
<evidence type="ECO:0000256" key="4">
    <source>
        <dbReference type="ARBA" id="ARBA00022722"/>
    </source>
</evidence>
<comment type="cofactor">
    <cofactor evidence="1">
        <name>a divalent metal cation</name>
        <dbReference type="ChEBI" id="CHEBI:60240"/>
    </cofactor>
</comment>
<evidence type="ECO:0000256" key="7">
    <source>
        <dbReference type="ARBA" id="ARBA00023242"/>
    </source>
</evidence>
<keyword evidence="6" id="KW-0378">Hydrolase</keyword>
<dbReference type="InterPro" id="IPR027806">
    <property type="entry name" value="HARBI1_dom"/>
</dbReference>
<evidence type="ECO:0000313" key="10">
    <source>
        <dbReference type="Proteomes" id="UP001549921"/>
    </source>
</evidence>
<sequence>MPRYSRSQLAAIALLLDEDEEIYERRRQWVHNAWRKREEEGEFLATGDTFKTISFSFRLGHTTVHEIVNETCKIIVETLMEEMLPRPTTEMWLSIANYFYTNWNFPNCLGAIDGKHVTIQAPANSGSMYFNYKKTYSIVLLALVDANYNFIAVSVGSYGKNSDGGIFANSNLFKALERGTLSVPTAAPLDEAFPLKPYMMRPYPGRNLDVSKRIFNYRLSRARRIVENAFGLLAQKFRIYFRTIQAKPENVDHMILSTLILHNFIKKHDNDTYLHEIRIKEVANESGDILRHLPLQGGNATNEAFMTRELFKNYFNSEAGWLDGQETRI</sequence>
<evidence type="ECO:0000256" key="5">
    <source>
        <dbReference type="ARBA" id="ARBA00022723"/>
    </source>
</evidence>
<dbReference type="InterPro" id="IPR045249">
    <property type="entry name" value="HARBI1-like"/>
</dbReference>
<dbReference type="GO" id="GO:0016787">
    <property type="term" value="F:hydrolase activity"/>
    <property type="evidence" value="ECO:0007669"/>
    <property type="project" value="UniProtKB-KW"/>
</dbReference>
<dbReference type="PANTHER" id="PTHR22930">
    <property type="match status" value="1"/>
</dbReference>
<accession>A0ABD0SW78</accession>
<dbReference type="AlphaFoldDB" id="A0ABD0SW78"/>
<dbReference type="PANTHER" id="PTHR22930:SF220">
    <property type="entry name" value="PROTEIN ALP1-LIKE"/>
    <property type="match status" value="1"/>
</dbReference>
<evidence type="ECO:0000256" key="3">
    <source>
        <dbReference type="ARBA" id="ARBA00006958"/>
    </source>
</evidence>
<dbReference type="GO" id="GO:0046872">
    <property type="term" value="F:metal ion binding"/>
    <property type="evidence" value="ECO:0007669"/>
    <property type="project" value="UniProtKB-KW"/>
</dbReference>
<dbReference type="GO" id="GO:0004518">
    <property type="term" value="F:nuclease activity"/>
    <property type="evidence" value="ECO:0007669"/>
    <property type="project" value="UniProtKB-KW"/>
</dbReference>
<keyword evidence="7" id="KW-0539">Nucleus</keyword>
<comment type="subcellular location">
    <subcellularLocation>
        <location evidence="2">Nucleus</location>
    </subcellularLocation>
</comment>
<evidence type="ECO:0000256" key="1">
    <source>
        <dbReference type="ARBA" id="ARBA00001968"/>
    </source>
</evidence>